<feature type="region of interest" description="Disordered" evidence="1">
    <location>
        <begin position="1"/>
        <end position="24"/>
    </location>
</feature>
<proteinExistence type="predicted"/>
<evidence type="ECO:0000256" key="1">
    <source>
        <dbReference type="SAM" id="MobiDB-lite"/>
    </source>
</evidence>
<gene>
    <name evidence="2" type="ORF">H6F44_19000</name>
</gene>
<accession>A0A926UW72</accession>
<keyword evidence="3" id="KW-1185">Reference proteome</keyword>
<dbReference type="EMBL" id="JACJPY010000087">
    <property type="protein sequence ID" value="MBD2152189.1"/>
    <property type="molecule type" value="Genomic_DNA"/>
</dbReference>
<sequence length="80" mass="8273">MASNNGKFLVGNTKRNPIRSTDGTRTSVTAGKALVGIQDIFTGAGNDTVELAASAIATNNRVDLGSGNDTILTVANFRFS</sequence>
<dbReference type="Proteomes" id="UP000631421">
    <property type="component" value="Unassembled WGS sequence"/>
</dbReference>
<dbReference type="AlphaFoldDB" id="A0A926UW72"/>
<name>A0A926UW72_9CYAN</name>
<organism evidence="2 3">
    <name type="scientific">Pseudanabaena cinerea FACHB-1277</name>
    <dbReference type="NCBI Taxonomy" id="2949581"/>
    <lineage>
        <taxon>Bacteria</taxon>
        <taxon>Bacillati</taxon>
        <taxon>Cyanobacteriota</taxon>
        <taxon>Cyanophyceae</taxon>
        <taxon>Pseudanabaenales</taxon>
        <taxon>Pseudanabaenaceae</taxon>
        <taxon>Pseudanabaena</taxon>
        <taxon>Pseudanabaena cinerea</taxon>
    </lineage>
</organism>
<protein>
    <submittedName>
        <fullName evidence="2">Uncharacterized protein</fullName>
    </submittedName>
</protein>
<dbReference type="SUPFAM" id="SSF51120">
    <property type="entry name" value="beta-Roll"/>
    <property type="match status" value="1"/>
</dbReference>
<feature type="compositionally biased region" description="Polar residues" evidence="1">
    <location>
        <begin position="13"/>
        <end position="24"/>
    </location>
</feature>
<reference evidence="2" key="1">
    <citation type="journal article" date="2015" name="ISME J.">
        <title>Draft Genome Sequence of Streptomyces incarnatus NRRL8089, which Produces the Nucleoside Antibiotic Sinefungin.</title>
        <authorList>
            <person name="Oshima K."/>
            <person name="Hattori M."/>
            <person name="Shimizu H."/>
            <person name="Fukuda K."/>
            <person name="Nemoto M."/>
            <person name="Inagaki K."/>
            <person name="Tamura T."/>
        </authorList>
    </citation>
    <scope>NUCLEOTIDE SEQUENCE</scope>
    <source>
        <strain evidence="2">FACHB-1277</strain>
    </source>
</reference>
<dbReference type="InterPro" id="IPR011049">
    <property type="entry name" value="Serralysin-like_metalloprot_C"/>
</dbReference>
<reference evidence="2" key="2">
    <citation type="submission" date="2020-08" db="EMBL/GenBank/DDBJ databases">
        <authorList>
            <person name="Chen M."/>
            <person name="Teng W."/>
            <person name="Zhao L."/>
            <person name="Hu C."/>
            <person name="Zhou Y."/>
            <person name="Han B."/>
            <person name="Song L."/>
            <person name="Shu W."/>
        </authorList>
    </citation>
    <scope>NUCLEOTIDE SEQUENCE</scope>
    <source>
        <strain evidence="2">FACHB-1277</strain>
    </source>
</reference>
<evidence type="ECO:0000313" key="2">
    <source>
        <dbReference type="EMBL" id="MBD2152189.1"/>
    </source>
</evidence>
<dbReference type="RefSeq" id="WP_190352596.1">
    <property type="nucleotide sequence ID" value="NZ_JACJPY010000087.1"/>
</dbReference>
<evidence type="ECO:0000313" key="3">
    <source>
        <dbReference type="Proteomes" id="UP000631421"/>
    </source>
</evidence>
<comment type="caution">
    <text evidence="2">The sequence shown here is derived from an EMBL/GenBank/DDBJ whole genome shotgun (WGS) entry which is preliminary data.</text>
</comment>
<dbReference type="Gene3D" id="2.160.20.160">
    <property type="match status" value="1"/>
</dbReference>